<gene>
    <name evidence="1" type="ORF">HA222_00240</name>
    <name evidence="2" type="ORF">HA227_04325</name>
    <name evidence="3" type="ORF">J4478_03740</name>
</gene>
<dbReference type="Proteomes" id="UP000527315">
    <property type="component" value="Unassembled WGS sequence"/>
</dbReference>
<evidence type="ECO:0000313" key="4">
    <source>
        <dbReference type="Proteomes" id="UP000590964"/>
    </source>
</evidence>
<dbReference type="AlphaFoldDB" id="A0A7J4JTU2"/>
<dbReference type="EMBL" id="DUFJ01000094">
    <property type="protein sequence ID" value="HIH33451.1"/>
    <property type="molecule type" value="Genomic_DNA"/>
</dbReference>
<reference evidence="1" key="1">
    <citation type="journal article" date="2020" name="bioRxiv">
        <title>A rank-normalized archaeal taxonomy based on genome phylogeny resolves widespread incomplete and uneven classifications.</title>
        <authorList>
            <person name="Rinke C."/>
            <person name="Chuvochina M."/>
            <person name="Mussig A.J."/>
            <person name="Chaumeil P.-A."/>
            <person name="Waite D.W."/>
            <person name="Whitman W.B."/>
            <person name="Parks D.H."/>
            <person name="Hugenholtz P."/>
        </authorList>
    </citation>
    <scope>NUCLEOTIDE SEQUENCE</scope>
    <source>
        <strain evidence="2">UBA10036</strain>
        <strain evidence="1">UBA10191</strain>
    </source>
</reference>
<dbReference type="EMBL" id="JAGVWB010000025">
    <property type="protein sequence ID" value="MBS3058484.1"/>
    <property type="molecule type" value="Genomic_DNA"/>
</dbReference>
<name>A0A7J4JTU2_9ARCH</name>
<evidence type="ECO:0000313" key="3">
    <source>
        <dbReference type="EMBL" id="MBS3058484.1"/>
    </source>
</evidence>
<dbReference type="Proteomes" id="UP000590964">
    <property type="component" value="Unassembled WGS sequence"/>
</dbReference>
<protein>
    <submittedName>
        <fullName evidence="1">Uncharacterized protein</fullName>
    </submittedName>
</protein>
<dbReference type="Proteomes" id="UP000680185">
    <property type="component" value="Unassembled WGS sequence"/>
</dbReference>
<sequence length="140" mass="16437">MLEKRQKWQILKQKSSNVENSFTQILRELNSFWQKSLKVPEAKQRELLESFNKTLAELDQVMELDLEIFHGGSPVVYSQISKQSQKKTVLINLLHKVISKYKGIGSSLEVLENMHLIPKQFRQEFSERLTLLSNRIPKVR</sequence>
<organism evidence="1 4">
    <name type="scientific">Candidatus Iainarchaeum sp</name>
    <dbReference type="NCBI Taxonomy" id="3101447"/>
    <lineage>
        <taxon>Archaea</taxon>
        <taxon>Candidatus Iainarchaeota</taxon>
        <taxon>Candidatus Iainarchaeia</taxon>
        <taxon>Candidatus Iainarchaeales</taxon>
        <taxon>Candidatus Iainarchaeaceae</taxon>
        <taxon>Candidatus Iainarchaeum</taxon>
    </lineage>
</organism>
<reference evidence="3" key="3">
    <citation type="submission" date="2021-05" db="EMBL/GenBank/DDBJ databases">
        <title>Protein family content uncovers lineage relationships and bacterial pathway maintenance mechanisms in DPANN archaea.</title>
        <authorList>
            <person name="Castelle C.J."/>
            <person name="Meheust R."/>
            <person name="Jaffe A.L."/>
            <person name="Seitz K."/>
            <person name="Gong X."/>
            <person name="Baker B.J."/>
            <person name="Banfield J.F."/>
        </authorList>
    </citation>
    <scope>NUCLEOTIDE SEQUENCE</scope>
    <source>
        <strain evidence="3">RIFCSPLOWO2_01_FULL_43_13</strain>
    </source>
</reference>
<reference evidence="3" key="2">
    <citation type="submission" date="2021-03" db="EMBL/GenBank/DDBJ databases">
        <authorList>
            <person name="Jaffe A."/>
        </authorList>
    </citation>
    <scope>NUCLEOTIDE SEQUENCE</scope>
    <source>
        <strain evidence="3">RIFCSPLOWO2_01_FULL_43_13</strain>
    </source>
</reference>
<comment type="caution">
    <text evidence="1">The sequence shown here is derived from an EMBL/GenBank/DDBJ whole genome shotgun (WGS) entry which is preliminary data.</text>
</comment>
<accession>A0A7J4JTU2</accession>
<evidence type="ECO:0000313" key="2">
    <source>
        <dbReference type="EMBL" id="HIH33451.1"/>
    </source>
</evidence>
<proteinExistence type="predicted"/>
<evidence type="ECO:0000313" key="1">
    <source>
        <dbReference type="EMBL" id="HIH21078.1"/>
    </source>
</evidence>
<dbReference type="EMBL" id="DUFW01000003">
    <property type="protein sequence ID" value="HIH21078.1"/>
    <property type="molecule type" value="Genomic_DNA"/>
</dbReference>